<name>A0A6A6BSF9_9PEZI</name>
<evidence type="ECO:0000313" key="2">
    <source>
        <dbReference type="EMBL" id="KAF2145757.1"/>
    </source>
</evidence>
<protein>
    <submittedName>
        <fullName evidence="2">Uncharacterized protein</fullName>
    </submittedName>
</protein>
<organism evidence="2 3">
    <name type="scientific">Aplosporella prunicola CBS 121167</name>
    <dbReference type="NCBI Taxonomy" id="1176127"/>
    <lineage>
        <taxon>Eukaryota</taxon>
        <taxon>Fungi</taxon>
        <taxon>Dikarya</taxon>
        <taxon>Ascomycota</taxon>
        <taxon>Pezizomycotina</taxon>
        <taxon>Dothideomycetes</taxon>
        <taxon>Dothideomycetes incertae sedis</taxon>
        <taxon>Botryosphaeriales</taxon>
        <taxon>Aplosporellaceae</taxon>
        <taxon>Aplosporella</taxon>
    </lineage>
</organism>
<evidence type="ECO:0000256" key="1">
    <source>
        <dbReference type="SAM" id="MobiDB-lite"/>
    </source>
</evidence>
<keyword evidence="3" id="KW-1185">Reference proteome</keyword>
<accession>A0A6A6BSF9</accession>
<dbReference type="AlphaFoldDB" id="A0A6A6BSF9"/>
<dbReference type="EMBL" id="ML995477">
    <property type="protein sequence ID" value="KAF2145757.1"/>
    <property type="molecule type" value="Genomic_DNA"/>
</dbReference>
<dbReference type="GeneID" id="54292712"/>
<proteinExistence type="predicted"/>
<dbReference type="RefSeq" id="XP_033401469.1">
    <property type="nucleotide sequence ID" value="XM_033535218.1"/>
</dbReference>
<feature type="region of interest" description="Disordered" evidence="1">
    <location>
        <begin position="78"/>
        <end position="107"/>
    </location>
</feature>
<reference evidence="2" key="1">
    <citation type="journal article" date="2020" name="Stud. Mycol.">
        <title>101 Dothideomycetes genomes: a test case for predicting lifestyles and emergence of pathogens.</title>
        <authorList>
            <person name="Haridas S."/>
            <person name="Albert R."/>
            <person name="Binder M."/>
            <person name="Bloem J."/>
            <person name="Labutti K."/>
            <person name="Salamov A."/>
            <person name="Andreopoulos B."/>
            <person name="Baker S."/>
            <person name="Barry K."/>
            <person name="Bills G."/>
            <person name="Bluhm B."/>
            <person name="Cannon C."/>
            <person name="Castanera R."/>
            <person name="Culley D."/>
            <person name="Daum C."/>
            <person name="Ezra D."/>
            <person name="Gonzalez J."/>
            <person name="Henrissat B."/>
            <person name="Kuo A."/>
            <person name="Liang C."/>
            <person name="Lipzen A."/>
            <person name="Lutzoni F."/>
            <person name="Magnuson J."/>
            <person name="Mondo S."/>
            <person name="Nolan M."/>
            <person name="Ohm R."/>
            <person name="Pangilinan J."/>
            <person name="Park H.-J."/>
            <person name="Ramirez L."/>
            <person name="Alfaro M."/>
            <person name="Sun H."/>
            <person name="Tritt A."/>
            <person name="Yoshinaga Y."/>
            <person name="Zwiers L.-H."/>
            <person name="Turgeon B."/>
            <person name="Goodwin S."/>
            <person name="Spatafora J."/>
            <person name="Crous P."/>
            <person name="Grigoriev I."/>
        </authorList>
    </citation>
    <scope>NUCLEOTIDE SEQUENCE</scope>
    <source>
        <strain evidence="2">CBS 121167</strain>
    </source>
</reference>
<gene>
    <name evidence="2" type="ORF">K452DRAFT_124980</name>
</gene>
<dbReference type="Proteomes" id="UP000799438">
    <property type="component" value="Unassembled WGS sequence"/>
</dbReference>
<evidence type="ECO:0000313" key="3">
    <source>
        <dbReference type="Proteomes" id="UP000799438"/>
    </source>
</evidence>
<sequence>MKWNKTKKIKPPIECITTEKERERERKREKERIEQRPPNHHLASLPVREAVYCFACLLCFACCQCLRPPQMADLPHTIPYHPTTQPPPVFRSVRQNSHHNHQQCATV</sequence>